<sequence length="730" mass="82149">MPSNQASSVSPESALFRVGHNCWKHSHASYMAPVIDCANYYRALHEAICRAQHSIFILGWDIDSRIELIRGSEAEARACPTALFELLQWKARQTPDIQVYLNRWNYSVFLSAERESFSEAKWALSGADNLHFIFDGQLPLGASHHQKIVVIDDEVAFCGGMDVAIARWDNRHHRPRNPHRADPDGSLKLGMEKRFDPYHDVQMLVAGPVAAVLARLVRYRWHFGGGKRAVKRRRVDPKAWPPSWPACIKPVMEDVSVAVSLTMPRFHRQPQIQQIERLYLDMIAQAEYFIYMENQFFTHRGIAKALNQRLRENPRLKVLLVSCYDAQGVMERKALFHARLIFRTIVESHGVADRVVLAYPASAEHGEEAPVRIHSKLMVVDDRYLRIGSSNINNRSMALDSECDLVIEAKSALQRKQIADIRNDLIREHTGLELEEIERIARQVGAPVAAFLAELEHSRQHLRRINDDQYRHERFTRLARRFADPSRPILPGIFTSRRVFGARRRRIPFRLIAGIALVAAVALSWKVTPLAEYADPEKIIPLLEQVQNTAWAFPAGLVAYVLGTLVFLPHMVMTGTVVVVFAPLEAFLIAMLGSLISVSIGWVAGQGLGERSLQAMLGRHAEKISQYARNGGVMGLTLLRLLPVAPFTVVNLVLGMMKVPFVTLLIATALGLLPGTLVSVFIGQSAVALFKNPDPHNVMLVGAGLLLWGAVIAGAHFLSRHWQRRLRENK</sequence>
<keyword evidence="2" id="KW-0677">Repeat</keyword>
<keyword evidence="8" id="KW-1185">Reference proteome</keyword>
<dbReference type="KEGG" id="mfa:Mfla_1421"/>
<proteinExistence type="predicted"/>
<dbReference type="Proteomes" id="UP000002440">
    <property type="component" value="Chromosome"/>
</dbReference>
<feature type="transmembrane region" description="Helical" evidence="5">
    <location>
        <begin position="548"/>
        <end position="568"/>
    </location>
</feature>
<dbReference type="GO" id="GO:0004630">
    <property type="term" value="F:phospholipase D activity"/>
    <property type="evidence" value="ECO:0007669"/>
    <property type="project" value="UniProtKB-EC"/>
</dbReference>
<dbReference type="InterPro" id="IPR015679">
    <property type="entry name" value="PLipase_D_fam"/>
</dbReference>
<dbReference type="RefSeq" id="WP_011479643.1">
    <property type="nucleotide sequence ID" value="NC_007947.1"/>
</dbReference>
<keyword evidence="3" id="KW-0378">Hydrolase</keyword>
<accession>Q1H1E8</accession>
<feature type="domain" description="PLD phosphodiesterase" evidence="6">
    <location>
        <begin position="369"/>
        <end position="396"/>
    </location>
</feature>
<dbReference type="Pfam" id="PF09335">
    <property type="entry name" value="VTT_dom"/>
    <property type="match status" value="1"/>
</dbReference>
<comment type="catalytic activity">
    <reaction evidence="1">
        <text>a 1,2-diacyl-sn-glycero-3-phosphocholine + H2O = a 1,2-diacyl-sn-glycero-3-phosphate + choline + H(+)</text>
        <dbReference type="Rhea" id="RHEA:14445"/>
        <dbReference type="ChEBI" id="CHEBI:15354"/>
        <dbReference type="ChEBI" id="CHEBI:15377"/>
        <dbReference type="ChEBI" id="CHEBI:15378"/>
        <dbReference type="ChEBI" id="CHEBI:57643"/>
        <dbReference type="ChEBI" id="CHEBI:58608"/>
        <dbReference type="EC" id="3.1.4.4"/>
    </reaction>
</comment>
<name>Q1H1E8_METFK</name>
<feature type="transmembrane region" description="Helical" evidence="5">
    <location>
        <begin position="698"/>
        <end position="718"/>
    </location>
</feature>
<feature type="transmembrane region" description="Helical" evidence="5">
    <location>
        <begin position="507"/>
        <end position="528"/>
    </location>
</feature>
<organism evidence="7 8">
    <name type="scientific">Methylobacillus flagellatus (strain ATCC 51484 / DSM 6875 / VKM B-1610 / KT)</name>
    <dbReference type="NCBI Taxonomy" id="265072"/>
    <lineage>
        <taxon>Bacteria</taxon>
        <taxon>Pseudomonadati</taxon>
        <taxon>Pseudomonadota</taxon>
        <taxon>Betaproteobacteria</taxon>
        <taxon>Nitrosomonadales</taxon>
        <taxon>Methylophilaceae</taxon>
        <taxon>Methylobacillus</taxon>
    </lineage>
</organism>
<evidence type="ECO:0000256" key="3">
    <source>
        <dbReference type="ARBA" id="ARBA00022801"/>
    </source>
</evidence>
<dbReference type="Pfam" id="PF00614">
    <property type="entry name" value="PLDc"/>
    <property type="match status" value="1"/>
</dbReference>
<gene>
    <name evidence="7" type="ordered locus">Mfla_1421</name>
</gene>
<dbReference type="InterPro" id="IPR025202">
    <property type="entry name" value="PLD-like_dom"/>
</dbReference>
<dbReference type="GO" id="GO:0005886">
    <property type="term" value="C:plasma membrane"/>
    <property type="evidence" value="ECO:0007669"/>
    <property type="project" value="TreeGrafter"/>
</dbReference>
<evidence type="ECO:0000313" key="8">
    <source>
        <dbReference type="Proteomes" id="UP000002440"/>
    </source>
</evidence>
<dbReference type="SUPFAM" id="SSF56024">
    <property type="entry name" value="Phospholipase D/nuclease"/>
    <property type="match status" value="2"/>
</dbReference>
<evidence type="ECO:0000313" key="7">
    <source>
        <dbReference type="EMBL" id="ABE49689.1"/>
    </source>
</evidence>
<dbReference type="EMBL" id="CP000284">
    <property type="protein sequence ID" value="ABE49689.1"/>
    <property type="molecule type" value="Genomic_DNA"/>
</dbReference>
<keyword evidence="5" id="KW-0812">Transmembrane</keyword>
<dbReference type="InterPro" id="IPR032816">
    <property type="entry name" value="VTT_dom"/>
</dbReference>
<dbReference type="eggNOG" id="COG1502">
    <property type="taxonomic scope" value="Bacteria"/>
</dbReference>
<dbReference type="eggNOG" id="COG0398">
    <property type="taxonomic scope" value="Bacteria"/>
</dbReference>
<dbReference type="CDD" id="cd09140">
    <property type="entry name" value="PLDc_vPLD1_2_like_bac_1"/>
    <property type="match status" value="1"/>
</dbReference>
<feature type="transmembrane region" description="Helical" evidence="5">
    <location>
        <begin position="661"/>
        <end position="686"/>
    </location>
</feature>
<dbReference type="STRING" id="265072.Mfla_1421"/>
<dbReference type="OrthoDB" id="8828485at2"/>
<dbReference type="Gene3D" id="3.30.870.10">
    <property type="entry name" value="Endonuclease Chain A"/>
    <property type="match status" value="2"/>
</dbReference>
<feature type="transmembrane region" description="Helical" evidence="5">
    <location>
        <begin position="633"/>
        <end position="654"/>
    </location>
</feature>
<evidence type="ECO:0000256" key="4">
    <source>
        <dbReference type="ARBA" id="ARBA00023098"/>
    </source>
</evidence>
<dbReference type="CDD" id="cd09143">
    <property type="entry name" value="PLDc_vPLD1_2_like_bac_2"/>
    <property type="match status" value="1"/>
</dbReference>
<dbReference type="HOGENOM" id="CLU_011094_0_0_4"/>
<dbReference type="PROSITE" id="PS50035">
    <property type="entry name" value="PLD"/>
    <property type="match status" value="2"/>
</dbReference>
<dbReference type="AlphaFoldDB" id="Q1H1E8"/>
<protein>
    <submittedName>
        <fullName evidence="7">Phospholipase D/Transphosphatidylase</fullName>
    </submittedName>
</protein>
<evidence type="ECO:0000256" key="1">
    <source>
        <dbReference type="ARBA" id="ARBA00000798"/>
    </source>
</evidence>
<keyword evidence="4" id="KW-0443">Lipid metabolism</keyword>
<feature type="transmembrane region" description="Helical" evidence="5">
    <location>
        <begin position="580"/>
        <end position="604"/>
    </location>
</feature>
<keyword evidence="5" id="KW-0472">Membrane</keyword>
<evidence type="ECO:0000256" key="2">
    <source>
        <dbReference type="ARBA" id="ARBA00022737"/>
    </source>
</evidence>
<feature type="domain" description="PLD phosphodiesterase" evidence="6">
    <location>
        <begin position="140"/>
        <end position="167"/>
    </location>
</feature>
<evidence type="ECO:0000259" key="6">
    <source>
        <dbReference type="PROSITE" id="PS50035"/>
    </source>
</evidence>
<evidence type="ECO:0000256" key="5">
    <source>
        <dbReference type="SAM" id="Phobius"/>
    </source>
</evidence>
<dbReference type="InterPro" id="IPR001736">
    <property type="entry name" value="PLipase_D/transphosphatidylase"/>
</dbReference>
<dbReference type="PANTHER" id="PTHR18896">
    <property type="entry name" value="PHOSPHOLIPASE D"/>
    <property type="match status" value="1"/>
</dbReference>
<dbReference type="PANTHER" id="PTHR18896:SF76">
    <property type="entry name" value="PHOSPHOLIPASE"/>
    <property type="match status" value="1"/>
</dbReference>
<reference evidence="7 8" key="1">
    <citation type="submission" date="2006-03" db="EMBL/GenBank/DDBJ databases">
        <title>Complete sequence of Methylobacillus flagellatus KT.</title>
        <authorList>
            <consortium name="US DOE Joint Genome Institute"/>
            <person name="Copeland A."/>
            <person name="Lucas S."/>
            <person name="Lapidus A."/>
            <person name="Barry K."/>
            <person name="Detter J.C."/>
            <person name="Glavina del Rio T."/>
            <person name="Hammon N."/>
            <person name="Israni S."/>
            <person name="Dalin E."/>
            <person name="Tice H."/>
            <person name="Pitluck S."/>
            <person name="Brettin T."/>
            <person name="Bruce D."/>
            <person name="Han C."/>
            <person name="Tapia R."/>
            <person name="Saunders E."/>
            <person name="Gilna P."/>
            <person name="Schmutz J."/>
            <person name="Larimer F."/>
            <person name="Land M."/>
            <person name="Kyrpides N."/>
            <person name="Anderson I."/>
            <person name="Richardson P."/>
        </authorList>
    </citation>
    <scope>NUCLEOTIDE SEQUENCE [LARGE SCALE GENOMIC DNA]</scope>
    <source>
        <strain evidence="8">KT / ATCC 51484 / DSM 6875</strain>
    </source>
</reference>
<dbReference type="GO" id="GO:0009395">
    <property type="term" value="P:phospholipid catabolic process"/>
    <property type="evidence" value="ECO:0007669"/>
    <property type="project" value="TreeGrafter"/>
</dbReference>
<dbReference type="SMART" id="SM00155">
    <property type="entry name" value="PLDc"/>
    <property type="match status" value="2"/>
</dbReference>
<dbReference type="Pfam" id="PF13091">
    <property type="entry name" value="PLDc_2"/>
    <property type="match status" value="1"/>
</dbReference>
<keyword evidence="5" id="KW-1133">Transmembrane helix</keyword>